<keyword evidence="2" id="KW-1185">Reference proteome</keyword>
<gene>
    <name evidence="1" type="ORF">HNR21_001263</name>
</gene>
<dbReference type="Proteomes" id="UP000539313">
    <property type="component" value="Unassembled WGS sequence"/>
</dbReference>
<sequence>MSVIADPVYGAERFAERVRAYLRAPGFEVVVNRSHRYEEAILMPVRPGTTTPAACSPPKECTRS</sequence>
<accession>A0A7W3MUY4</accession>
<reference evidence="1 2" key="1">
    <citation type="submission" date="2020-08" db="EMBL/GenBank/DDBJ databases">
        <title>Sequencing the genomes of 1000 actinobacteria strains.</title>
        <authorList>
            <person name="Klenk H.-P."/>
        </authorList>
    </citation>
    <scope>NUCLEOTIDE SEQUENCE [LARGE SCALE GENOMIC DNA]</scope>
    <source>
        <strain evidence="1 2">DSM 45823</strain>
    </source>
</reference>
<dbReference type="RefSeq" id="WP_182704432.1">
    <property type="nucleotide sequence ID" value="NZ_JACJII010000001.1"/>
</dbReference>
<organism evidence="1 2">
    <name type="scientific">Thermomonospora cellulosilytica</name>
    <dbReference type="NCBI Taxonomy" id="1411118"/>
    <lineage>
        <taxon>Bacteria</taxon>
        <taxon>Bacillati</taxon>
        <taxon>Actinomycetota</taxon>
        <taxon>Actinomycetes</taxon>
        <taxon>Streptosporangiales</taxon>
        <taxon>Thermomonosporaceae</taxon>
        <taxon>Thermomonospora</taxon>
    </lineage>
</organism>
<protein>
    <submittedName>
        <fullName evidence="1">Uncharacterized protein</fullName>
    </submittedName>
</protein>
<dbReference type="AlphaFoldDB" id="A0A7W3MUY4"/>
<evidence type="ECO:0000313" key="2">
    <source>
        <dbReference type="Proteomes" id="UP000539313"/>
    </source>
</evidence>
<proteinExistence type="predicted"/>
<name>A0A7W3MUY4_9ACTN</name>
<dbReference type="EMBL" id="JACJII010000001">
    <property type="protein sequence ID" value="MBA9002381.1"/>
    <property type="molecule type" value="Genomic_DNA"/>
</dbReference>
<comment type="caution">
    <text evidence="1">The sequence shown here is derived from an EMBL/GenBank/DDBJ whole genome shotgun (WGS) entry which is preliminary data.</text>
</comment>
<evidence type="ECO:0000313" key="1">
    <source>
        <dbReference type="EMBL" id="MBA9002381.1"/>
    </source>
</evidence>